<dbReference type="STRING" id="643867.Ftrac_2459"/>
<dbReference type="InterPro" id="IPR045749">
    <property type="entry name" value="DUF6090"/>
</dbReference>
<dbReference type="EMBL" id="CP002349">
    <property type="protein sequence ID" value="ADR22437.1"/>
    <property type="molecule type" value="Genomic_DNA"/>
</dbReference>
<dbReference type="OrthoDB" id="821826at2"/>
<dbReference type="KEGG" id="mtt:Ftrac_2459"/>
<keyword evidence="1" id="KW-0472">Membrane</keyword>
<dbReference type="HOGENOM" id="CLU_091694_0_0_10"/>
<keyword evidence="1" id="KW-1133">Transmembrane helix</keyword>
<protein>
    <submittedName>
        <fullName evidence="2">Uncharacterized protein</fullName>
    </submittedName>
</protein>
<dbReference type="Proteomes" id="UP000008720">
    <property type="component" value="Chromosome"/>
</dbReference>
<feature type="transmembrane region" description="Helical" evidence="1">
    <location>
        <begin position="21"/>
        <end position="42"/>
    </location>
</feature>
<keyword evidence="3" id="KW-1185">Reference proteome</keyword>
<dbReference type="Pfam" id="PF19578">
    <property type="entry name" value="DUF6090"/>
    <property type="match status" value="1"/>
</dbReference>
<evidence type="ECO:0000256" key="1">
    <source>
        <dbReference type="SAM" id="Phobius"/>
    </source>
</evidence>
<gene>
    <name evidence="2" type="ordered locus">Ftrac_2459</name>
</gene>
<dbReference type="RefSeq" id="WP_013454580.1">
    <property type="nucleotide sequence ID" value="NC_014759.1"/>
</dbReference>
<proteinExistence type="predicted"/>
<keyword evidence="1" id="KW-0812">Transmembrane</keyword>
<name>E4TN23_MARTH</name>
<accession>E4TN23</accession>
<sequence>MIKFFQRIRRKLLTENKFSQYLAYALGEILLVVIGILIALAINNWNNFRHDRNLEEKYLKEIASNLKQDLEDIDFNLKFNQDKYQSNQIVLEFINNNMNYNDSLNRHFGNLLGSTRSIVNRSGYETLKSKGLEIISNDSLRQMLSTHYEIKYHNIIDFEYKDDHQHQYQILWPEVINSIYIKDMWENGKPIDIAKIRDNYSLRSALAANLFLREYMISNYNRIYDNTVKVITAIEKELERE</sequence>
<reference evidence="2 3" key="1">
    <citation type="journal article" date="2011" name="Stand. Genomic Sci.">
        <title>Complete genome sequence of Marivirga tractuosa type strain (H-43).</title>
        <authorList>
            <person name="Pagani I."/>
            <person name="Chertkov O."/>
            <person name="Lapidus A."/>
            <person name="Lucas S."/>
            <person name="Del Rio T.G."/>
            <person name="Tice H."/>
            <person name="Copeland A."/>
            <person name="Cheng J.F."/>
            <person name="Nolan M."/>
            <person name="Saunders E."/>
            <person name="Pitluck S."/>
            <person name="Held B."/>
            <person name="Goodwin L."/>
            <person name="Liolios K."/>
            <person name="Ovchinikova G."/>
            <person name="Ivanova N."/>
            <person name="Mavromatis K."/>
            <person name="Pati A."/>
            <person name="Chen A."/>
            <person name="Palaniappan K."/>
            <person name="Land M."/>
            <person name="Hauser L."/>
            <person name="Jeffries C.D."/>
            <person name="Detter J.C."/>
            <person name="Han C."/>
            <person name="Tapia R."/>
            <person name="Ngatchou-Djao O.D."/>
            <person name="Rohde M."/>
            <person name="Goker M."/>
            <person name="Spring S."/>
            <person name="Sikorski J."/>
            <person name="Woyke T."/>
            <person name="Bristow J."/>
            <person name="Eisen J.A."/>
            <person name="Markowitz V."/>
            <person name="Hugenholtz P."/>
            <person name="Klenk H.P."/>
            <person name="Kyrpides N.C."/>
        </authorList>
    </citation>
    <scope>NUCLEOTIDE SEQUENCE [LARGE SCALE GENOMIC DNA]</scope>
    <source>
        <strain evidence="3">ATCC 23168 / DSM 4126 / NBRC 15989 / NCIMB 1408 / VKM B-1430 / H-43</strain>
    </source>
</reference>
<evidence type="ECO:0000313" key="2">
    <source>
        <dbReference type="EMBL" id="ADR22437.1"/>
    </source>
</evidence>
<dbReference type="eggNOG" id="ENOG5032YA3">
    <property type="taxonomic scope" value="Bacteria"/>
</dbReference>
<evidence type="ECO:0000313" key="3">
    <source>
        <dbReference type="Proteomes" id="UP000008720"/>
    </source>
</evidence>
<organism evidence="2 3">
    <name type="scientific">Marivirga tractuosa (strain ATCC 23168 / DSM 4126 / NBRC 15989 / NCIMB 1408 / VKM B-1430 / H-43)</name>
    <name type="common">Microscilla tractuosa</name>
    <name type="synonym">Flexibacter tractuosus</name>
    <dbReference type="NCBI Taxonomy" id="643867"/>
    <lineage>
        <taxon>Bacteria</taxon>
        <taxon>Pseudomonadati</taxon>
        <taxon>Bacteroidota</taxon>
        <taxon>Cytophagia</taxon>
        <taxon>Cytophagales</taxon>
        <taxon>Marivirgaceae</taxon>
        <taxon>Marivirga</taxon>
    </lineage>
</organism>
<dbReference type="AlphaFoldDB" id="E4TN23"/>